<feature type="domain" description="CobQ/CobB/MinD/ParA nucleotide binding" evidence="9">
    <location>
        <begin position="9"/>
        <end position="193"/>
    </location>
</feature>
<evidence type="ECO:0000256" key="5">
    <source>
        <dbReference type="ARBA" id="ARBA00022840"/>
    </source>
</evidence>
<comment type="domain">
    <text evidence="8">Comprises of two domains. The C-terminal domain contains the binding site for glutamine and catalyzes the hydrolysis of this substrate to glutamate and ammonia. The N-terminal domain is anticipated to bind ATP and cobyrinate and catalyzes the ultimate synthesis of the diamide product. The ammonia produced via the glutaminase domain is probably translocated to the adjacent domain via a molecular tunnel, where it reacts with an activated intermediate.</text>
</comment>
<dbReference type="SUPFAM" id="SSF52317">
    <property type="entry name" value="Class I glutamine amidotransferase-like"/>
    <property type="match status" value="1"/>
</dbReference>
<keyword evidence="6 8" id="KW-0460">Magnesium</keyword>
<comment type="cofactor">
    <cofactor evidence="1 8">
        <name>Mg(2+)</name>
        <dbReference type="ChEBI" id="CHEBI:18420"/>
    </cofactor>
</comment>
<keyword evidence="12" id="KW-1185">Reference proteome</keyword>
<dbReference type="HAMAP" id="MF_00027">
    <property type="entry name" value="CobB_CbiA"/>
    <property type="match status" value="1"/>
</dbReference>
<keyword evidence="3 8" id="KW-0436">Ligase</keyword>
<accession>A0A7W0C9B4</accession>
<organism evidence="11 12">
    <name type="scientific">Desulfosalsimonas propionicica</name>
    <dbReference type="NCBI Taxonomy" id="332175"/>
    <lineage>
        <taxon>Bacteria</taxon>
        <taxon>Pseudomonadati</taxon>
        <taxon>Thermodesulfobacteriota</taxon>
        <taxon>Desulfobacteria</taxon>
        <taxon>Desulfobacterales</taxon>
        <taxon>Desulfosalsimonadaceae</taxon>
        <taxon>Desulfosalsimonas</taxon>
    </lineage>
</organism>
<dbReference type="InterPro" id="IPR029062">
    <property type="entry name" value="Class_I_gatase-like"/>
</dbReference>
<comment type="miscellaneous">
    <text evidence="8">The a and c carboxylates of cobyrinate are activated for nucleophilic attack via formation of a phosphorylated intermediate by ATP. CbiA catalyzes first the amidation of the c-carboxylate, and then that of the a-carboxylate.</text>
</comment>
<comment type="function">
    <text evidence="8">Catalyzes the ATP-dependent amidation of the two carboxylate groups at positions a and c of cobyrinate, using either L-glutamine or ammonia as the nitrogen source.</text>
</comment>
<evidence type="ECO:0000256" key="3">
    <source>
        <dbReference type="ARBA" id="ARBA00022598"/>
    </source>
</evidence>
<feature type="domain" description="CobB/CobQ-like glutamine amidotransferase" evidence="10">
    <location>
        <begin position="249"/>
        <end position="444"/>
    </location>
</feature>
<dbReference type="InterPro" id="IPR002586">
    <property type="entry name" value="CobQ/CobB/MinD/ParA_Nub-bd_dom"/>
</dbReference>
<gene>
    <name evidence="8" type="primary">cbiA</name>
    <name evidence="11" type="ORF">HNR65_001877</name>
</gene>
<dbReference type="EMBL" id="JACDUS010000004">
    <property type="protein sequence ID" value="MBA2881550.1"/>
    <property type="molecule type" value="Genomic_DNA"/>
</dbReference>
<keyword evidence="4 8" id="KW-0547">Nucleotide-binding</keyword>
<evidence type="ECO:0000259" key="10">
    <source>
        <dbReference type="Pfam" id="PF07685"/>
    </source>
</evidence>
<dbReference type="GO" id="GO:0042242">
    <property type="term" value="F:cobyrinic acid a,c-diamide synthase activity"/>
    <property type="evidence" value="ECO:0007669"/>
    <property type="project" value="UniProtKB-UniRule"/>
</dbReference>
<evidence type="ECO:0000256" key="8">
    <source>
        <dbReference type="HAMAP-Rule" id="MF_00027"/>
    </source>
</evidence>
<dbReference type="CDD" id="cd05388">
    <property type="entry name" value="CobB_N"/>
    <property type="match status" value="1"/>
</dbReference>
<dbReference type="Proteomes" id="UP000525298">
    <property type="component" value="Unassembled WGS sequence"/>
</dbReference>
<comment type="caution">
    <text evidence="11">The sequence shown here is derived from an EMBL/GenBank/DDBJ whole genome shotgun (WGS) entry which is preliminary data.</text>
</comment>
<dbReference type="Pfam" id="PF07685">
    <property type="entry name" value="GATase_3"/>
    <property type="match status" value="1"/>
</dbReference>
<dbReference type="Pfam" id="PF01656">
    <property type="entry name" value="CbiA"/>
    <property type="match status" value="1"/>
</dbReference>
<evidence type="ECO:0000313" key="11">
    <source>
        <dbReference type="EMBL" id="MBA2881550.1"/>
    </source>
</evidence>
<protein>
    <recommendedName>
        <fullName evidence="8">Cobyrinate a,c-diamide synthase</fullName>
        <ecNumber evidence="8">6.3.5.11</ecNumber>
    </recommendedName>
    <alternativeName>
        <fullName evidence="8">Cobyrinic acid a,c-diamide synthetase</fullName>
    </alternativeName>
</protein>
<feature type="active site" description="Nucleophile" evidence="8">
    <location>
        <position position="332"/>
    </location>
</feature>
<dbReference type="Gene3D" id="3.40.50.300">
    <property type="entry name" value="P-loop containing nucleotide triphosphate hydrolases"/>
    <property type="match status" value="1"/>
</dbReference>
<sequence>MDAKKIKGIVVAAPASGSGKTTITLGLLAALTRKGIDTAAFKIGPDFIDPGLHGEITGQPGRNLDGWMLDHDTNIDIFARGAEGSDMAVVEGVMGLYDGFSGASEAGSTAQMSKWLDLPVLLVVDAGRMARSFAALVKGFAAFDPKVRFCGVVANNAGSPAHIRYLEEAMADVPEIALLGAIPKDAAAGIPERHLGLFTAEDKVVCQQKTHALANLVSNHIDLDGLISGLDAIALKQTADRLRPEPAVRVAVARDSAFCFYYQDNLDVLEEHGCEIVFFSPVNDADLPENIHGIYLGGGYPELYAKALSENVSMRHALLAAARANMPVYAECGGFMYLCKSLEDQNGGVFEMAGVFAFQTVMAKQLCALGYRQIRFLENTPLGPSGTVVRGHEFHYSFIRNPKSEQAGRDVYETADRAGKTRTAPGWLANQCLGSYVHLHFRSQPQTGRNFATACAAFQNKRKNIHETP</sequence>
<dbReference type="UniPathway" id="UPA00148">
    <property type="reaction ID" value="UER00231"/>
</dbReference>
<evidence type="ECO:0000259" key="9">
    <source>
        <dbReference type="Pfam" id="PF01656"/>
    </source>
</evidence>
<evidence type="ECO:0000256" key="2">
    <source>
        <dbReference type="ARBA" id="ARBA00022573"/>
    </source>
</evidence>
<evidence type="ECO:0000256" key="4">
    <source>
        <dbReference type="ARBA" id="ARBA00022741"/>
    </source>
</evidence>
<keyword evidence="2 8" id="KW-0169">Cobalamin biosynthesis</keyword>
<dbReference type="PANTHER" id="PTHR43873:SF1">
    <property type="entry name" value="COBYRINATE A,C-DIAMIDE SYNTHASE"/>
    <property type="match status" value="1"/>
</dbReference>
<dbReference type="RefSeq" id="WP_220128336.1">
    <property type="nucleotide sequence ID" value="NZ_JACDUS010000004.1"/>
</dbReference>
<evidence type="ECO:0000256" key="7">
    <source>
        <dbReference type="ARBA" id="ARBA00022962"/>
    </source>
</evidence>
<comment type="pathway">
    <text evidence="8">Cofactor biosynthesis; adenosylcobalamin biosynthesis; cob(II)yrinate a,c-diamide from sirohydrochlorin (anaerobic route): step 10/10.</text>
</comment>
<keyword evidence="7 8" id="KW-0315">Glutamine amidotransferase</keyword>
<dbReference type="SUPFAM" id="SSF52540">
    <property type="entry name" value="P-loop containing nucleoside triphosphate hydrolases"/>
    <property type="match status" value="1"/>
</dbReference>
<dbReference type="GO" id="GO:0005524">
    <property type="term" value="F:ATP binding"/>
    <property type="evidence" value="ECO:0007669"/>
    <property type="project" value="UniProtKB-UniRule"/>
</dbReference>
<dbReference type="InterPro" id="IPR027417">
    <property type="entry name" value="P-loop_NTPase"/>
</dbReference>
<comment type="catalytic activity">
    <reaction evidence="8">
        <text>cob(II)yrinate + 2 L-glutamine + 2 ATP + 2 H2O = cob(II)yrinate a,c diamide + 2 L-glutamate + 2 ADP + 2 phosphate + 2 H(+)</text>
        <dbReference type="Rhea" id="RHEA:26289"/>
        <dbReference type="ChEBI" id="CHEBI:15377"/>
        <dbReference type="ChEBI" id="CHEBI:15378"/>
        <dbReference type="ChEBI" id="CHEBI:29985"/>
        <dbReference type="ChEBI" id="CHEBI:30616"/>
        <dbReference type="ChEBI" id="CHEBI:43474"/>
        <dbReference type="ChEBI" id="CHEBI:58359"/>
        <dbReference type="ChEBI" id="CHEBI:58537"/>
        <dbReference type="ChEBI" id="CHEBI:58894"/>
        <dbReference type="ChEBI" id="CHEBI:456216"/>
        <dbReference type="EC" id="6.3.5.11"/>
    </reaction>
</comment>
<feature type="site" description="Increases nucleophilicity of active site Cys" evidence="8">
    <location>
        <position position="438"/>
    </location>
</feature>
<dbReference type="PROSITE" id="PS51274">
    <property type="entry name" value="GATASE_COBBQ"/>
    <property type="match status" value="1"/>
</dbReference>
<proteinExistence type="inferred from homology"/>
<dbReference type="CDD" id="cd03130">
    <property type="entry name" value="GATase1_CobB"/>
    <property type="match status" value="1"/>
</dbReference>
<dbReference type="AlphaFoldDB" id="A0A7W0C9B4"/>
<dbReference type="NCBIfam" id="NF002204">
    <property type="entry name" value="PRK01077.1"/>
    <property type="match status" value="1"/>
</dbReference>
<keyword evidence="5 8" id="KW-0067">ATP-binding</keyword>
<evidence type="ECO:0000256" key="6">
    <source>
        <dbReference type="ARBA" id="ARBA00022842"/>
    </source>
</evidence>
<name>A0A7W0C9B4_9BACT</name>
<dbReference type="GO" id="GO:0009236">
    <property type="term" value="P:cobalamin biosynthetic process"/>
    <property type="evidence" value="ECO:0007669"/>
    <property type="project" value="UniProtKB-UniRule"/>
</dbReference>
<comment type="similarity">
    <text evidence="8">Belongs to the CobB/CbiA family.</text>
</comment>
<evidence type="ECO:0000313" key="12">
    <source>
        <dbReference type="Proteomes" id="UP000525298"/>
    </source>
</evidence>
<dbReference type="PANTHER" id="PTHR43873">
    <property type="entry name" value="COBYRINATE A,C-DIAMIDE SYNTHASE"/>
    <property type="match status" value="1"/>
</dbReference>
<reference evidence="11 12" key="1">
    <citation type="submission" date="2020-07" db="EMBL/GenBank/DDBJ databases">
        <title>Genomic Encyclopedia of Type Strains, Phase IV (KMG-IV): sequencing the most valuable type-strain genomes for metagenomic binning, comparative biology and taxonomic classification.</title>
        <authorList>
            <person name="Goeker M."/>
        </authorList>
    </citation>
    <scope>NUCLEOTIDE SEQUENCE [LARGE SCALE GENOMIC DNA]</scope>
    <source>
        <strain evidence="11 12">DSM 17721</strain>
    </source>
</reference>
<dbReference type="InterPro" id="IPR004484">
    <property type="entry name" value="CbiA/CobB_synth"/>
</dbReference>
<dbReference type="NCBIfam" id="TIGR00379">
    <property type="entry name" value="cobB"/>
    <property type="match status" value="1"/>
</dbReference>
<dbReference type="EC" id="6.3.5.11" evidence="8"/>
<evidence type="ECO:0000256" key="1">
    <source>
        <dbReference type="ARBA" id="ARBA00001946"/>
    </source>
</evidence>
<dbReference type="Gene3D" id="3.40.50.880">
    <property type="match status" value="1"/>
</dbReference>
<dbReference type="InterPro" id="IPR011698">
    <property type="entry name" value="GATase_3"/>
</dbReference>